<dbReference type="AlphaFoldDB" id="A0A5Q0QAT1"/>
<protein>
    <submittedName>
        <fullName evidence="2">Uncharacterized protein</fullName>
    </submittedName>
</protein>
<keyword evidence="1" id="KW-0472">Membrane</keyword>
<reference evidence="2 3" key="1">
    <citation type="submission" date="2019-10" db="EMBL/GenBank/DDBJ databases">
        <authorList>
            <person name="Dong K."/>
        </authorList>
    </citation>
    <scope>NUCLEOTIDE SEQUENCE [LARGE SCALE GENOMIC DNA]</scope>
    <source>
        <strain evidence="3">dk4302</strain>
    </source>
</reference>
<dbReference type="RefSeq" id="WP_153511395.1">
    <property type="nucleotide sequence ID" value="NZ_CP045652.1"/>
</dbReference>
<accession>A0A5Q0QAT1</accession>
<organism evidence="2 3">
    <name type="scientific">Sphingobacterium zhuxiongii</name>
    <dbReference type="NCBI Taxonomy" id="2662364"/>
    <lineage>
        <taxon>Bacteria</taxon>
        <taxon>Pseudomonadati</taxon>
        <taxon>Bacteroidota</taxon>
        <taxon>Sphingobacteriia</taxon>
        <taxon>Sphingobacteriales</taxon>
        <taxon>Sphingobacteriaceae</taxon>
        <taxon>Sphingobacterium</taxon>
    </lineage>
</organism>
<dbReference type="KEGG" id="sphe:GFH32_09505"/>
<proteinExistence type="predicted"/>
<keyword evidence="3" id="KW-1185">Reference proteome</keyword>
<evidence type="ECO:0000313" key="2">
    <source>
        <dbReference type="EMBL" id="QGA26546.1"/>
    </source>
</evidence>
<evidence type="ECO:0000256" key="1">
    <source>
        <dbReference type="SAM" id="Phobius"/>
    </source>
</evidence>
<sequence>MELHIKLIGILCIILACIHAFFPRYFGWKKDLQPIALINRQMLEVHTFFLALVLLLLGILCLSSTADLIYSPLGNRICLGLAIFWFLRLLFQFFVYSPSLWRGKRKETIIHILFAILWLYLTYIFSVIALF</sequence>
<feature type="transmembrane region" description="Helical" evidence="1">
    <location>
        <begin position="7"/>
        <end position="26"/>
    </location>
</feature>
<feature type="transmembrane region" description="Helical" evidence="1">
    <location>
        <begin position="77"/>
        <end position="96"/>
    </location>
</feature>
<dbReference type="EMBL" id="CP045652">
    <property type="protein sequence ID" value="QGA26546.1"/>
    <property type="molecule type" value="Genomic_DNA"/>
</dbReference>
<keyword evidence="1" id="KW-0812">Transmembrane</keyword>
<keyword evidence="1" id="KW-1133">Transmembrane helix</keyword>
<evidence type="ECO:0000313" key="3">
    <source>
        <dbReference type="Proteomes" id="UP000326921"/>
    </source>
</evidence>
<dbReference type="PROSITE" id="PS51257">
    <property type="entry name" value="PROKAR_LIPOPROTEIN"/>
    <property type="match status" value="1"/>
</dbReference>
<name>A0A5Q0QAT1_9SPHI</name>
<feature type="transmembrane region" description="Helical" evidence="1">
    <location>
        <begin position="46"/>
        <end position="70"/>
    </location>
</feature>
<gene>
    <name evidence="2" type="ORF">GFH32_09505</name>
</gene>
<dbReference type="Proteomes" id="UP000326921">
    <property type="component" value="Chromosome"/>
</dbReference>
<feature type="transmembrane region" description="Helical" evidence="1">
    <location>
        <begin position="108"/>
        <end position="130"/>
    </location>
</feature>